<dbReference type="InterPro" id="IPR050707">
    <property type="entry name" value="HTH_MetabolicPath_Reg"/>
</dbReference>
<reference evidence="6 7" key="1">
    <citation type="journal article" date="2019" name="Emerg. Microbes Infect.">
        <title>Comprehensive subspecies identification of 175 nontuberculous mycobacteria species based on 7547 genomic profiles.</title>
        <authorList>
            <person name="Matsumoto Y."/>
            <person name="Kinjo T."/>
            <person name="Motooka D."/>
            <person name="Nabeya D."/>
            <person name="Jung N."/>
            <person name="Uechi K."/>
            <person name="Horii T."/>
            <person name="Iida T."/>
            <person name="Fujita J."/>
            <person name="Nakamura S."/>
        </authorList>
    </citation>
    <scope>NUCLEOTIDE SEQUENCE [LARGE SCALE GENOMIC DNA]</scope>
    <source>
        <strain evidence="6 7">JCM 18439</strain>
    </source>
</reference>
<dbReference type="InterPro" id="IPR036390">
    <property type="entry name" value="WH_DNA-bd_sf"/>
</dbReference>
<dbReference type="GO" id="GO:0003700">
    <property type="term" value="F:DNA-binding transcription factor activity"/>
    <property type="evidence" value="ECO:0007669"/>
    <property type="project" value="TreeGrafter"/>
</dbReference>
<dbReference type="Gene3D" id="3.30.450.40">
    <property type="match status" value="1"/>
</dbReference>
<evidence type="ECO:0008006" key="8">
    <source>
        <dbReference type="Google" id="ProtNLM"/>
    </source>
</evidence>
<evidence type="ECO:0000313" key="7">
    <source>
        <dbReference type="Proteomes" id="UP000466431"/>
    </source>
</evidence>
<protein>
    <recommendedName>
        <fullName evidence="8">IclR family transcriptional regulator</fullName>
    </recommendedName>
</protein>
<evidence type="ECO:0000256" key="1">
    <source>
        <dbReference type="ARBA" id="ARBA00023015"/>
    </source>
</evidence>
<dbReference type="Proteomes" id="UP000466431">
    <property type="component" value="Chromosome"/>
</dbReference>
<evidence type="ECO:0000256" key="3">
    <source>
        <dbReference type="ARBA" id="ARBA00023163"/>
    </source>
</evidence>
<dbReference type="Gene3D" id="1.10.10.10">
    <property type="entry name" value="Winged helix-like DNA-binding domain superfamily/Winged helix DNA-binding domain"/>
    <property type="match status" value="1"/>
</dbReference>
<dbReference type="PROSITE" id="PS51078">
    <property type="entry name" value="ICLR_ED"/>
    <property type="match status" value="1"/>
</dbReference>
<dbReference type="SUPFAM" id="SSF46785">
    <property type="entry name" value="Winged helix' DNA-binding domain"/>
    <property type="match status" value="1"/>
</dbReference>
<dbReference type="GO" id="GO:0045892">
    <property type="term" value="P:negative regulation of DNA-templated transcription"/>
    <property type="evidence" value="ECO:0007669"/>
    <property type="project" value="TreeGrafter"/>
</dbReference>
<keyword evidence="2" id="KW-0238">DNA-binding</keyword>
<evidence type="ECO:0000256" key="2">
    <source>
        <dbReference type="ARBA" id="ARBA00023125"/>
    </source>
</evidence>
<dbReference type="InterPro" id="IPR014757">
    <property type="entry name" value="Tscrpt_reg_IclR_C"/>
</dbReference>
<dbReference type="Pfam" id="PF01614">
    <property type="entry name" value="IclR_C"/>
    <property type="match status" value="1"/>
</dbReference>
<proteinExistence type="predicted"/>
<keyword evidence="1" id="KW-0805">Transcription regulation</keyword>
<dbReference type="InterPro" id="IPR005471">
    <property type="entry name" value="Tscrpt_reg_IclR_N"/>
</dbReference>
<dbReference type="InterPro" id="IPR029016">
    <property type="entry name" value="GAF-like_dom_sf"/>
</dbReference>
<organism evidence="6 7">
    <name type="scientific">Mycolicibacterium celeriflavum</name>
    <name type="common">Mycobacterium celeriflavum</name>
    <dbReference type="NCBI Taxonomy" id="1249101"/>
    <lineage>
        <taxon>Bacteria</taxon>
        <taxon>Bacillati</taxon>
        <taxon>Actinomycetota</taxon>
        <taxon>Actinomycetes</taxon>
        <taxon>Mycobacteriales</taxon>
        <taxon>Mycobacteriaceae</taxon>
        <taxon>Mycolicibacterium</taxon>
    </lineage>
</organism>
<accession>A0A7I7RIM2</accession>
<gene>
    <name evidence="6" type="ORF">MCEL_20800</name>
</gene>
<dbReference type="InterPro" id="IPR036388">
    <property type="entry name" value="WH-like_DNA-bd_sf"/>
</dbReference>
<sequence>MEVVVPRTASSNSSDAPTSMVARVALIINSFDQAGKHMSLDEVVTDTGLPRSSAHRILTQLHIAGLLTHGPGGYRLASSSLPLTRMTDHSQLRGVASGVLERLHADTALVVHLGALLSADVVYLDKVGGSGGVAVPTRVTGRTPAHASALGKAMLAKLPAEEVDATLAGPLRKCTPATIADLPTLHQELALIRSRHGLAYDVGELAVGLSSIAAPIEMGGGELAGLSLTGATPARWLKRMAPFLTRAARGISERLGATTAATAHADNSMTVTDDMLSRVLRTLSSDDWV</sequence>
<dbReference type="PANTHER" id="PTHR30136:SF24">
    <property type="entry name" value="HTH-TYPE TRANSCRIPTIONAL REPRESSOR ALLR"/>
    <property type="match status" value="1"/>
</dbReference>
<dbReference type="GO" id="GO:0003677">
    <property type="term" value="F:DNA binding"/>
    <property type="evidence" value="ECO:0007669"/>
    <property type="project" value="UniProtKB-KW"/>
</dbReference>
<evidence type="ECO:0000259" key="5">
    <source>
        <dbReference type="PROSITE" id="PS51078"/>
    </source>
</evidence>
<dbReference type="SMART" id="SM00346">
    <property type="entry name" value="HTH_ICLR"/>
    <property type="match status" value="1"/>
</dbReference>
<dbReference type="Pfam" id="PF09339">
    <property type="entry name" value="HTH_IclR"/>
    <property type="match status" value="1"/>
</dbReference>
<dbReference type="KEGG" id="mcee:MCEL_20800"/>
<dbReference type="PROSITE" id="PS51077">
    <property type="entry name" value="HTH_ICLR"/>
    <property type="match status" value="1"/>
</dbReference>
<keyword evidence="3" id="KW-0804">Transcription</keyword>
<dbReference type="AlphaFoldDB" id="A0A7I7RIM2"/>
<keyword evidence="7" id="KW-1185">Reference proteome</keyword>
<feature type="domain" description="IclR-ED" evidence="5">
    <location>
        <begin position="72"/>
        <end position="257"/>
    </location>
</feature>
<feature type="domain" description="HTH iclR-type" evidence="4">
    <location>
        <begin position="18"/>
        <end position="78"/>
    </location>
</feature>
<evidence type="ECO:0000259" key="4">
    <source>
        <dbReference type="PROSITE" id="PS51077"/>
    </source>
</evidence>
<evidence type="ECO:0000313" key="6">
    <source>
        <dbReference type="EMBL" id="BBY43785.1"/>
    </source>
</evidence>
<name>A0A7I7RIM2_MYCCF</name>
<dbReference type="SUPFAM" id="SSF55781">
    <property type="entry name" value="GAF domain-like"/>
    <property type="match status" value="1"/>
</dbReference>
<dbReference type="PANTHER" id="PTHR30136">
    <property type="entry name" value="HELIX-TURN-HELIX TRANSCRIPTIONAL REGULATOR, ICLR FAMILY"/>
    <property type="match status" value="1"/>
</dbReference>
<dbReference type="EMBL" id="AP022591">
    <property type="protein sequence ID" value="BBY43785.1"/>
    <property type="molecule type" value="Genomic_DNA"/>
</dbReference>